<gene>
    <name evidence="1" type="ORF">R1flu_013155</name>
</gene>
<evidence type="ECO:0000313" key="1">
    <source>
        <dbReference type="EMBL" id="KAL2602933.1"/>
    </source>
</evidence>
<proteinExistence type="predicted"/>
<name>A0ABD1XGP7_9MARC</name>
<dbReference type="EMBL" id="JBHFFA010000182">
    <property type="protein sequence ID" value="KAL2602933.1"/>
    <property type="molecule type" value="Genomic_DNA"/>
</dbReference>
<accession>A0ABD1XGP7</accession>
<keyword evidence="2" id="KW-1185">Reference proteome</keyword>
<reference evidence="1 2" key="1">
    <citation type="submission" date="2024-09" db="EMBL/GenBank/DDBJ databases">
        <title>Chromosome-scale assembly of Riccia fluitans.</title>
        <authorList>
            <person name="Paukszto L."/>
            <person name="Sawicki J."/>
            <person name="Karawczyk K."/>
            <person name="Piernik-Szablinska J."/>
            <person name="Szczecinska M."/>
            <person name="Mazdziarz M."/>
        </authorList>
    </citation>
    <scope>NUCLEOTIDE SEQUENCE [LARGE SCALE GENOMIC DNA]</scope>
    <source>
        <strain evidence="1">Rf_01</strain>
        <tissue evidence="1">Aerial parts of the thallus</tissue>
    </source>
</reference>
<dbReference type="Proteomes" id="UP001605036">
    <property type="component" value="Unassembled WGS sequence"/>
</dbReference>
<protein>
    <submittedName>
        <fullName evidence="1">Uncharacterized protein</fullName>
    </submittedName>
</protein>
<dbReference type="AlphaFoldDB" id="A0ABD1XGP7"/>
<organism evidence="1 2">
    <name type="scientific">Riccia fluitans</name>
    <dbReference type="NCBI Taxonomy" id="41844"/>
    <lineage>
        <taxon>Eukaryota</taxon>
        <taxon>Viridiplantae</taxon>
        <taxon>Streptophyta</taxon>
        <taxon>Embryophyta</taxon>
        <taxon>Marchantiophyta</taxon>
        <taxon>Marchantiopsida</taxon>
        <taxon>Marchantiidae</taxon>
        <taxon>Marchantiales</taxon>
        <taxon>Ricciaceae</taxon>
        <taxon>Riccia</taxon>
    </lineage>
</organism>
<comment type="caution">
    <text evidence="1">The sequence shown here is derived from an EMBL/GenBank/DDBJ whole genome shotgun (WGS) entry which is preliminary data.</text>
</comment>
<sequence length="97" mass="11258">MKGDMRPADLKLSTNGIRKYTPFQAEEHYSRVEACLSPAYQSLKLNIPSVEPISTLVSEIFRRLERMGSYSLRPWSIRFVTDNRPLPFYEDIAYKGI</sequence>
<evidence type="ECO:0000313" key="2">
    <source>
        <dbReference type="Proteomes" id="UP001605036"/>
    </source>
</evidence>